<evidence type="ECO:0000259" key="3">
    <source>
        <dbReference type="PROSITE" id="PS50966"/>
    </source>
</evidence>
<keyword evidence="1" id="KW-0479">Metal-binding</keyword>
<gene>
    <name evidence="4" type="ORF">A4X03_0g9541</name>
</gene>
<reference evidence="4" key="1">
    <citation type="submission" date="2016-04" db="EMBL/GenBank/DDBJ databases">
        <authorList>
            <person name="Nguyen H.D."/>
            <person name="Kesanakurti P."/>
            <person name="Cullis J."/>
            <person name="Levesque C.A."/>
            <person name="Hambleton S."/>
        </authorList>
    </citation>
    <scope>NUCLEOTIDE SEQUENCE</scope>
    <source>
        <strain evidence="4">DAOMC 238032</strain>
    </source>
</reference>
<keyword evidence="1" id="KW-0862">Zinc</keyword>
<dbReference type="Pfam" id="PF04434">
    <property type="entry name" value="SWIM"/>
    <property type="match status" value="1"/>
</dbReference>
<dbReference type="PANTHER" id="PTHR31973">
    <property type="entry name" value="POLYPROTEIN, PUTATIVE-RELATED"/>
    <property type="match status" value="1"/>
</dbReference>
<organism evidence="4 5">
    <name type="scientific">Tilletia caries</name>
    <name type="common">wheat bunt fungus</name>
    <dbReference type="NCBI Taxonomy" id="13290"/>
    <lineage>
        <taxon>Eukaryota</taxon>
        <taxon>Fungi</taxon>
        <taxon>Dikarya</taxon>
        <taxon>Basidiomycota</taxon>
        <taxon>Ustilaginomycotina</taxon>
        <taxon>Exobasidiomycetes</taxon>
        <taxon>Tilletiales</taxon>
        <taxon>Tilletiaceae</taxon>
        <taxon>Tilletia</taxon>
    </lineage>
</organism>
<dbReference type="PROSITE" id="PS50966">
    <property type="entry name" value="ZF_SWIM"/>
    <property type="match status" value="1"/>
</dbReference>
<reference evidence="4" key="2">
    <citation type="journal article" date="2019" name="IMA Fungus">
        <title>Genome sequencing and comparison of five Tilletia species to identify candidate genes for the detection of regulated species infecting wheat.</title>
        <authorList>
            <person name="Nguyen H.D.T."/>
            <person name="Sultana T."/>
            <person name="Kesanakurti P."/>
            <person name="Hambleton S."/>
        </authorList>
    </citation>
    <scope>NUCLEOTIDE SEQUENCE</scope>
    <source>
        <strain evidence="4">DAOMC 238032</strain>
    </source>
</reference>
<keyword evidence="1" id="KW-0863">Zinc-finger</keyword>
<dbReference type="Pfam" id="PF10551">
    <property type="entry name" value="MULE"/>
    <property type="match status" value="1"/>
</dbReference>
<dbReference type="EMBL" id="LWDD02003907">
    <property type="protein sequence ID" value="KAE8236144.1"/>
    <property type="molecule type" value="Genomic_DNA"/>
</dbReference>
<evidence type="ECO:0000256" key="1">
    <source>
        <dbReference type="PROSITE-ProRule" id="PRU00325"/>
    </source>
</evidence>
<evidence type="ECO:0000313" key="5">
    <source>
        <dbReference type="Proteomes" id="UP000077671"/>
    </source>
</evidence>
<dbReference type="InterPro" id="IPR018289">
    <property type="entry name" value="MULE_transposase_dom"/>
</dbReference>
<dbReference type="AlphaFoldDB" id="A0A8T8SAW2"/>
<feature type="domain" description="SWIM-type" evidence="3">
    <location>
        <begin position="227"/>
        <end position="264"/>
    </location>
</feature>
<dbReference type="GO" id="GO:0008270">
    <property type="term" value="F:zinc ion binding"/>
    <property type="evidence" value="ECO:0007669"/>
    <property type="project" value="UniProtKB-KW"/>
</dbReference>
<proteinExistence type="predicted"/>
<comment type="caution">
    <text evidence="4">The sequence shown here is derived from an EMBL/GenBank/DDBJ whole genome shotgun (WGS) entry which is preliminary data.</text>
</comment>
<dbReference type="InterPro" id="IPR007527">
    <property type="entry name" value="Znf_SWIM"/>
</dbReference>
<evidence type="ECO:0000256" key="2">
    <source>
        <dbReference type="SAM" id="MobiDB-lite"/>
    </source>
</evidence>
<name>A0A8T8SAW2_9BASI</name>
<sequence length="348" mass="39075">MDGTGSLIVLAWALTPGETTENWTWFMKHLRTSLHGLNDFGTCIVSDRNAALLEALEDAVPAAKATYCCFHIAKNIKENHHSAAAVRLFWKMVYCRTKAQFDGHMDSLKVLDEEGQKYIAAIDATKWATHAVSGRRFGHVTSNLAEIANAMLLEARALPPLACLDYIYRHQMEKFFFRRAEAIKCGSPIVPAEYSRLQKTIQEAQKMTAICSDRTSGCVTSQEGTQYVVKLPSGPVDVGKCDCKQYQALLRPCKHAVALLQKLKVSVAPYCHGYYTTDSWKKMYAQSYPTISITNLEDSDLHAPAFKRKRGRPQVERKEKGQGPSSRHCSICGLEGHRYRDCSMTWDL</sequence>
<dbReference type="PANTHER" id="PTHR31973:SF187">
    <property type="entry name" value="MUTATOR TRANSPOSASE MUDRA PROTEIN"/>
    <property type="match status" value="1"/>
</dbReference>
<dbReference type="Proteomes" id="UP000077671">
    <property type="component" value="Unassembled WGS sequence"/>
</dbReference>
<evidence type="ECO:0000313" key="4">
    <source>
        <dbReference type="EMBL" id="KAE8236144.1"/>
    </source>
</evidence>
<protein>
    <recommendedName>
        <fullName evidence="3">SWIM-type domain-containing protein</fullName>
    </recommendedName>
</protein>
<feature type="region of interest" description="Disordered" evidence="2">
    <location>
        <begin position="308"/>
        <end position="327"/>
    </location>
</feature>
<accession>A0A8T8SAW2</accession>